<dbReference type="Proteomes" id="UP000605086">
    <property type="component" value="Unassembled WGS sequence"/>
</dbReference>
<name>A0ABX2KSF5_9PROT</name>
<comment type="caution">
    <text evidence="2">The sequence shown here is derived from an EMBL/GenBank/DDBJ whole genome shotgun (WGS) entry which is preliminary data.</text>
</comment>
<sequence>MTGRNRHTRNLGVPGSMRAAITRVGLLGVFFVLSTTVVPPSVVAQSPDAEVRKSAVRIRVVGQSENGPIDQQGTGFFVGREGRILTAYHVVGLDEVGNPIRWSTMPDGRPNPNILIERLNPGIDILEPLPVTAFPMLIDQNLDVAILEIPGTNYPGVKCAGAKLSEGGRLRGQGWRKGQSTYDPLGEGQIAPRDPAHGLRWRLVGLTAFKGNSGGPLYTEDGTVVGIITSGRDRRLLEGAPESYGTPLQEVKRLWPDMPCDTTLHSASPPVEQLRNQCVRLKLKELAEQIRPIDAQGSVRCEGGGPLGRGDRKNSTVSIDAPPGYFIDGPARVTIQSDNRGSHTGPFYGMSSTTQLQTRAWIEISCQSPNQVFGPGAWYDTLLTANLKQIIDQPITDRIVAQCEQQYPN</sequence>
<dbReference type="Pfam" id="PF13365">
    <property type="entry name" value="Trypsin_2"/>
    <property type="match status" value="1"/>
</dbReference>
<evidence type="ECO:0008006" key="4">
    <source>
        <dbReference type="Google" id="ProtNLM"/>
    </source>
</evidence>
<protein>
    <recommendedName>
        <fullName evidence="4">Serine protease</fullName>
    </recommendedName>
</protein>
<accession>A0ABX2KSF5</accession>
<organism evidence="2 3">
    <name type="scientific">Azospirillum melinis</name>
    <dbReference type="NCBI Taxonomy" id="328839"/>
    <lineage>
        <taxon>Bacteria</taxon>
        <taxon>Pseudomonadati</taxon>
        <taxon>Pseudomonadota</taxon>
        <taxon>Alphaproteobacteria</taxon>
        <taxon>Rhodospirillales</taxon>
        <taxon>Azospirillaceae</taxon>
        <taxon>Azospirillum</taxon>
    </lineage>
</organism>
<dbReference type="PANTHER" id="PTHR43019:SF23">
    <property type="entry name" value="PROTEASE DO-LIKE 5, CHLOROPLASTIC"/>
    <property type="match status" value="1"/>
</dbReference>
<dbReference type="InterPro" id="IPR043504">
    <property type="entry name" value="Peptidase_S1_PA_chymotrypsin"/>
</dbReference>
<gene>
    <name evidence="2" type="ORF">GBZ48_30150</name>
</gene>
<dbReference type="SUPFAM" id="SSF50494">
    <property type="entry name" value="Trypsin-like serine proteases"/>
    <property type="match status" value="1"/>
</dbReference>
<keyword evidence="3" id="KW-1185">Reference proteome</keyword>
<evidence type="ECO:0000313" key="2">
    <source>
        <dbReference type="EMBL" id="NUB03487.1"/>
    </source>
</evidence>
<dbReference type="InterPro" id="IPR009003">
    <property type="entry name" value="Peptidase_S1_PA"/>
</dbReference>
<dbReference type="PANTHER" id="PTHR43019">
    <property type="entry name" value="SERINE ENDOPROTEASE DEGS"/>
    <property type="match status" value="1"/>
</dbReference>
<feature type="region of interest" description="Disordered" evidence="1">
    <location>
        <begin position="301"/>
        <end position="321"/>
    </location>
</feature>
<dbReference type="Gene3D" id="2.40.10.10">
    <property type="entry name" value="Trypsin-like serine proteases"/>
    <property type="match status" value="2"/>
</dbReference>
<dbReference type="EMBL" id="WHOS01000065">
    <property type="protein sequence ID" value="NUB03487.1"/>
    <property type="molecule type" value="Genomic_DNA"/>
</dbReference>
<evidence type="ECO:0000313" key="3">
    <source>
        <dbReference type="Proteomes" id="UP000605086"/>
    </source>
</evidence>
<reference evidence="2 3" key="1">
    <citation type="submission" date="2019-10" db="EMBL/GenBank/DDBJ databases">
        <title>Genome sequence of Azospirillum melinis.</title>
        <authorList>
            <person name="Ambrosini A."/>
            <person name="Sant'Anna F.H."/>
            <person name="Cassan F.D."/>
            <person name="Souza E.M."/>
            <person name="Passaglia L.M.P."/>
        </authorList>
    </citation>
    <scope>NUCLEOTIDE SEQUENCE [LARGE SCALE GENOMIC DNA]</scope>
    <source>
        <strain evidence="2 3">TMCY0552</strain>
    </source>
</reference>
<evidence type="ECO:0000256" key="1">
    <source>
        <dbReference type="SAM" id="MobiDB-lite"/>
    </source>
</evidence>
<proteinExistence type="predicted"/>